<keyword evidence="7" id="KW-0520">NAD</keyword>
<dbReference type="NCBIfam" id="TIGR02089">
    <property type="entry name" value="TTC"/>
    <property type="match status" value="1"/>
</dbReference>
<dbReference type="GO" id="GO:0051287">
    <property type="term" value="F:NAD binding"/>
    <property type="evidence" value="ECO:0007669"/>
    <property type="project" value="InterPro"/>
</dbReference>
<name>F5XLF7_MICPN</name>
<dbReference type="InterPro" id="IPR050501">
    <property type="entry name" value="ICDH/IPMDH"/>
</dbReference>
<feature type="domain" description="Isopropylmalate dehydrogenase-like" evidence="10">
    <location>
        <begin position="8"/>
        <end position="346"/>
    </location>
</feature>
<dbReference type="GO" id="GO:0000287">
    <property type="term" value="F:magnesium ion binding"/>
    <property type="evidence" value="ECO:0007669"/>
    <property type="project" value="InterPro"/>
</dbReference>
<dbReference type="HOGENOM" id="CLU_031953_0_1_11"/>
<dbReference type="InterPro" id="IPR024084">
    <property type="entry name" value="IsoPropMal-DH-like_dom"/>
</dbReference>
<comment type="catalytic activity">
    <reaction evidence="9">
        <text>(R)-malate + NAD(+) = pyruvate + CO2 + NADH</text>
        <dbReference type="Rhea" id="RHEA:18365"/>
        <dbReference type="ChEBI" id="CHEBI:15361"/>
        <dbReference type="ChEBI" id="CHEBI:15588"/>
        <dbReference type="ChEBI" id="CHEBI:16526"/>
        <dbReference type="ChEBI" id="CHEBI:57540"/>
        <dbReference type="ChEBI" id="CHEBI:57945"/>
        <dbReference type="EC" id="1.1.1.83"/>
    </reaction>
</comment>
<accession>F5XLF7</accession>
<evidence type="ECO:0000313" key="12">
    <source>
        <dbReference type="Proteomes" id="UP000007947"/>
    </source>
</evidence>
<evidence type="ECO:0000256" key="1">
    <source>
        <dbReference type="ARBA" id="ARBA00001936"/>
    </source>
</evidence>
<dbReference type="RefSeq" id="WP_013864086.1">
    <property type="nucleotide sequence ID" value="NC_015635.1"/>
</dbReference>
<comment type="cofactor">
    <cofactor evidence="1">
        <name>Mn(2+)</name>
        <dbReference type="ChEBI" id="CHEBI:29035"/>
    </cofactor>
</comment>
<dbReference type="EC" id="1.1.1.83" evidence="4"/>
<dbReference type="Pfam" id="PF00180">
    <property type="entry name" value="Iso_dh"/>
    <property type="match status" value="1"/>
</dbReference>
<evidence type="ECO:0000256" key="6">
    <source>
        <dbReference type="ARBA" id="ARBA00023002"/>
    </source>
</evidence>
<dbReference type="SMART" id="SM01329">
    <property type="entry name" value="Iso_dh"/>
    <property type="match status" value="1"/>
</dbReference>
<evidence type="ECO:0000256" key="8">
    <source>
        <dbReference type="ARBA" id="ARBA00023211"/>
    </source>
</evidence>
<sequence length="359" mass="38032">MSAGRHYQVDVIAGDGIGQEVMSAATVCVDAVAEACGFSIAWRDRDWGSDYYRSHGRMMPVDGLEQLADGDAILLGAVGAPDIPDDVTLWGLLIPIRREFLQYVNLRPVRILPGVSSPLRDADGLDMVIVRENVEGEYSEVGGRLYRGRPEEMAVQEAVFTRRGVVRIAEYAVAQAKARRGLLTSATKSNGIIHTMLFWDEVVAEVATAAGLEVDKMLIDALAARVVLKPRSLDVIVASNLFGDIISDLAAAAAGSIGVAPSANINPPKDHPSMFEPVHGSAPDIAGQGIANPVGQLWAAAMMLQHLGETEGADRLTAAFESALAAGVRTRDLGGQATTAEFTQAVLARCTDTSGARDA</sequence>
<dbReference type="STRING" id="1032480.MLP_32090"/>
<dbReference type="GO" id="GO:0016829">
    <property type="term" value="F:lyase activity"/>
    <property type="evidence" value="ECO:0007669"/>
    <property type="project" value="UniProtKB-KW"/>
</dbReference>
<dbReference type="AlphaFoldDB" id="F5XLF7"/>
<dbReference type="KEGG" id="mph:MLP_32090"/>
<dbReference type="SUPFAM" id="SSF53659">
    <property type="entry name" value="Isocitrate/Isopropylmalate dehydrogenase-like"/>
    <property type="match status" value="1"/>
</dbReference>
<dbReference type="InterPro" id="IPR019818">
    <property type="entry name" value="IsoCit/isopropylmalate_DH_CS"/>
</dbReference>
<dbReference type="EMBL" id="AP012204">
    <property type="protein sequence ID" value="BAK36223.1"/>
    <property type="molecule type" value="Genomic_DNA"/>
</dbReference>
<evidence type="ECO:0000256" key="3">
    <source>
        <dbReference type="ARBA" id="ARBA00007769"/>
    </source>
</evidence>
<dbReference type="OrthoDB" id="5289857at2"/>
<dbReference type="PROSITE" id="PS00470">
    <property type="entry name" value="IDH_IMDH"/>
    <property type="match status" value="1"/>
</dbReference>
<comment type="cofactor">
    <cofactor evidence="2">
        <name>Mg(2+)</name>
        <dbReference type="ChEBI" id="CHEBI:18420"/>
    </cofactor>
</comment>
<keyword evidence="11" id="KW-0456">Lyase</keyword>
<evidence type="ECO:0000313" key="11">
    <source>
        <dbReference type="EMBL" id="BAK36223.1"/>
    </source>
</evidence>
<reference evidence="11 12" key="1">
    <citation type="submission" date="2011-05" db="EMBL/GenBank/DDBJ databases">
        <title>Whole genome sequence of Microlunatus phosphovorus NM-1.</title>
        <authorList>
            <person name="Hosoyama A."/>
            <person name="Sasaki K."/>
            <person name="Harada T."/>
            <person name="Igarashi R."/>
            <person name="Kawakoshi A."/>
            <person name="Sasagawa M."/>
            <person name="Fukada J."/>
            <person name="Nakamura S."/>
            <person name="Katano Y."/>
            <person name="Hanada S."/>
            <person name="Kamagata Y."/>
            <person name="Nakamura N."/>
            <person name="Yamazaki S."/>
            <person name="Fujita N."/>
        </authorList>
    </citation>
    <scope>NUCLEOTIDE SEQUENCE [LARGE SCALE GENOMIC DNA]</scope>
    <source>
        <strain evidence="12">ATCC 700054 / DSM 10555 / JCM 9379 / NBRC 101784 / NCIMB 13414 / VKM Ac-1990 / NM-1</strain>
    </source>
</reference>
<keyword evidence="5" id="KW-0479">Metal-binding</keyword>
<protein>
    <recommendedName>
        <fullName evidence="4">D-malate dehydrogenase (decarboxylating)</fullName>
        <ecNumber evidence="4">1.1.1.83</ecNumber>
    </recommendedName>
</protein>
<evidence type="ECO:0000256" key="2">
    <source>
        <dbReference type="ARBA" id="ARBA00001946"/>
    </source>
</evidence>
<dbReference type="GO" id="GO:0046553">
    <property type="term" value="F:D-malate dehydrogenase (decarboxylating) (NAD+) activity"/>
    <property type="evidence" value="ECO:0007669"/>
    <property type="project" value="UniProtKB-EC"/>
</dbReference>
<dbReference type="PANTHER" id="PTHR43275:SF1">
    <property type="entry name" value="D-MALATE DEHYDROGENASE [DECARBOXYLATING]"/>
    <property type="match status" value="1"/>
</dbReference>
<keyword evidence="6 11" id="KW-0560">Oxidoreductase</keyword>
<dbReference type="Proteomes" id="UP000007947">
    <property type="component" value="Chromosome"/>
</dbReference>
<gene>
    <name evidence="11" type="ordered locus">MLP_32090</name>
</gene>
<evidence type="ECO:0000256" key="9">
    <source>
        <dbReference type="ARBA" id="ARBA00049301"/>
    </source>
</evidence>
<evidence type="ECO:0000259" key="10">
    <source>
        <dbReference type="SMART" id="SM01329"/>
    </source>
</evidence>
<comment type="similarity">
    <text evidence="3">Belongs to the isocitrate and isopropylmalate dehydrogenases family.</text>
</comment>
<dbReference type="PANTHER" id="PTHR43275">
    <property type="entry name" value="D-MALATE DEHYDROGENASE [DECARBOXYLATING]"/>
    <property type="match status" value="1"/>
</dbReference>
<evidence type="ECO:0000256" key="5">
    <source>
        <dbReference type="ARBA" id="ARBA00022723"/>
    </source>
</evidence>
<dbReference type="eggNOG" id="COG0473">
    <property type="taxonomic scope" value="Bacteria"/>
</dbReference>
<keyword evidence="12" id="KW-1185">Reference proteome</keyword>
<keyword evidence="8" id="KW-0464">Manganese</keyword>
<proteinExistence type="inferred from homology"/>
<dbReference type="InterPro" id="IPR011829">
    <property type="entry name" value="TTC_DH"/>
</dbReference>
<dbReference type="Gene3D" id="3.40.718.10">
    <property type="entry name" value="Isopropylmalate Dehydrogenase"/>
    <property type="match status" value="1"/>
</dbReference>
<evidence type="ECO:0000256" key="7">
    <source>
        <dbReference type="ARBA" id="ARBA00023027"/>
    </source>
</evidence>
<evidence type="ECO:0000256" key="4">
    <source>
        <dbReference type="ARBA" id="ARBA00013126"/>
    </source>
</evidence>
<organism evidence="11 12">
    <name type="scientific">Microlunatus phosphovorus (strain ATCC 700054 / DSM 10555 / JCM 9379 / NBRC 101784 / NCIMB 13414 / VKM Ac-1990 / NM-1)</name>
    <dbReference type="NCBI Taxonomy" id="1032480"/>
    <lineage>
        <taxon>Bacteria</taxon>
        <taxon>Bacillati</taxon>
        <taxon>Actinomycetota</taxon>
        <taxon>Actinomycetes</taxon>
        <taxon>Propionibacteriales</taxon>
        <taxon>Propionibacteriaceae</taxon>
        <taxon>Microlunatus</taxon>
    </lineage>
</organism>